<evidence type="ECO:0000256" key="1">
    <source>
        <dbReference type="SAM" id="Coils"/>
    </source>
</evidence>
<protein>
    <submittedName>
        <fullName evidence="4">Tail fiber protein</fullName>
    </submittedName>
</protein>
<dbReference type="Proteomes" id="UP001384579">
    <property type="component" value="Unassembled WGS sequence"/>
</dbReference>
<feature type="region of interest" description="Disordered" evidence="2">
    <location>
        <begin position="414"/>
        <end position="449"/>
    </location>
</feature>
<keyword evidence="5" id="KW-1185">Reference proteome</keyword>
<dbReference type="EMBL" id="JBBLXS010000181">
    <property type="protein sequence ID" value="MEK0186116.1"/>
    <property type="molecule type" value="Genomic_DNA"/>
</dbReference>
<reference evidence="4 5" key="1">
    <citation type="journal article" date="2020" name="Harmful Algae">
        <title>Molecular and morphological characterization of a novel dihydroanatoxin-a producing Microcoleus species (cyanobacteria) from the Russian River, California, USA.</title>
        <authorList>
            <person name="Conklin K.Y."/>
            <person name="Stancheva R."/>
            <person name="Otten T.G."/>
            <person name="Fadness R."/>
            <person name="Boyer G.L."/>
            <person name="Read B."/>
            <person name="Zhang X."/>
            <person name="Sheath R.G."/>
        </authorList>
    </citation>
    <scope>NUCLEOTIDE SEQUENCE [LARGE SCALE GENOMIC DNA]</scope>
    <source>
        <strain evidence="4 5">PTRS2</strain>
    </source>
</reference>
<dbReference type="InterPro" id="IPR037053">
    <property type="entry name" value="Phage_tail_collar_dom_sf"/>
</dbReference>
<comment type="caution">
    <text evidence="4">The sequence shown here is derived from an EMBL/GenBank/DDBJ whole genome shotgun (WGS) entry which is preliminary data.</text>
</comment>
<organism evidence="4 5">
    <name type="scientific">Microcoleus anatoxicus PTRS2</name>
    <dbReference type="NCBI Taxonomy" id="2705321"/>
    <lineage>
        <taxon>Bacteria</taxon>
        <taxon>Bacillati</taxon>
        <taxon>Cyanobacteriota</taxon>
        <taxon>Cyanophyceae</taxon>
        <taxon>Oscillatoriophycideae</taxon>
        <taxon>Oscillatoriales</taxon>
        <taxon>Microcoleaceae</taxon>
        <taxon>Microcoleus</taxon>
        <taxon>Microcoleus anatoxicus</taxon>
    </lineage>
</organism>
<feature type="compositionally biased region" description="Low complexity" evidence="2">
    <location>
        <begin position="414"/>
        <end position="439"/>
    </location>
</feature>
<proteinExistence type="predicted"/>
<keyword evidence="1" id="KW-0175">Coiled coil</keyword>
<feature type="region of interest" description="Disordered" evidence="2">
    <location>
        <begin position="313"/>
        <end position="346"/>
    </location>
</feature>
<dbReference type="SUPFAM" id="SSF88874">
    <property type="entry name" value="Receptor-binding domain of short tail fibre protein gp12"/>
    <property type="match status" value="1"/>
</dbReference>
<feature type="compositionally biased region" description="Polar residues" evidence="2">
    <location>
        <begin position="440"/>
        <end position="449"/>
    </location>
</feature>
<feature type="coiled-coil region" evidence="1">
    <location>
        <begin position="377"/>
        <end position="404"/>
    </location>
</feature>
<gene>
    <name evidence="4" type="ORF">WMG39_14845</name>
</gene>
<dbReference type="Pfam" id="PF07484">
    <property type="entry name" value="Collar"/>
    <property type="match status" value="1"/>
</dbReference>
<feature type="domain" description="Phage tail collar" evidence="3">
    <location>
        <begin position="198"/>
        <end position="260"/>
    </location>
</feature>
<evidence type="ECO:0000259" key="3">
    <source>
        <dbReference type="Pfam" id="PF07484"/>
    </source>
</evidence>
<dbReference type="Gene3D" id="3.90.1340.10">
    <property type="entry name" value="Phage tail collar domain"/>
    <property type="match status" value="1"/>
</dbReference>
<dbReference type="InterPro" id="IPR011083">
    <property type="entry name" value="Phage_tail_collar_dom"/>
</dbReference>
<evidence type="ECO:0000256" key="2">
    <source>
        <dbReference type="SAM" id="MobiDB-lite"/>
    </source>
</evidence>
<dbReference type="RefSeq" id="WP_340517090.1">
    <property type="nucleotide sequence ID" value="NZ_JBBLXS010000181.1"/>
</dbReference>
<evidence type="ECO:0000313" key="4">
    <source>
        <dbReference type="EMBL" id="MEK0186116.1"/>
    </source>
</evidence>
<sequence length="463" mass="49234">MQSSRSSGRFNKKVTSSDGNNVVTVLDFNTLNSKFLFLETDYILGFLTVIEDCKVTVSLTSLAEASWPDVGPLASQSEQMAEIARVQTEGQKISLGLYTANGNEPWKYASEVVLQNQGFEEAFVSILVPFLTMNETLLVGGDFKLGVKINPKWNAPLKINDYLIIEGSWRQTVDFSKIEKSANSGIDKVNNYTERLTGEIIGFGGSSAPIGWLLCDGGEVLIAAYPKLWEVLGTTWGALTNGSNSAGVSHFRLPDLRGRTLVGAGLGSGLTNREIGQRFGSESHVLSTSELPSHNHTQNAHNHVQDAHNHAQNAHNHVQDAHNHAQNAHNHVQDAHNHAQNPHSHTYNWFAAPNAVNGLSTAVGSLSSQANIATSVAATATNQVATATNQVATATNNVATATNQVATAANQSATATNQSATATNQSATATNQSATATNQPTGGNSAHNNVQPSAVIKYLIFAG</sequence>
<name>A0ABU8YNY9_9CYAN</name>
<accession>A0ABU8YNY9</accession>
<evidence type="ECO:0000313" key="5">
    <source>
        <dbReference type="Proteomes" id="UP001384579"/>
    </source>
</evidence>